<sequence length="66" mass="7642">MRATRSWLVRRGFLFPRGEKGKRSHAAMGVATIFKPEMEHVIEEEQSQAIVRENDETGETLRLDLE</sequence>
<proteinExistence type="predicted"/>
<reference evidence="1" key="1">
    <citation type="submission" date="2018-06" db="EMBL/GenBank/DDBJ databases">
        <authorList>
            <person name="Zhirakovskaya E."/>
        </authorList>
    </citation>
    <scope>NUCLEOTIDE SEQUENCE</scope>
</reference>
<protein>
    <submittedName>
        <fullName evidence="1">Uncharacterized protein</fullName>
    </submittedName>
</protein>
<organism evidence="1">
    <name type="scientific">hydrothermal vent metagenome</name>
    <dbReference type="NCBI Taxonomy" id="652676"/>
    <lineage>
        <taxon>unclassified sequences</taxon>
        <taxon>metagenomes</taxon>
        <taxon>ecological metagenomes</taxon>
    </lineage>
</organism>
<gene>
    <name evidence="1" type="ORF">MNBD_ACTINO02-3286</name>
</gene>
<evidence type="ECO:0000313" key="1">
    <source>
        <dbReference type="EMBL" id="VAV96873.1"/>
    </source>
</evidence>
<dbReference type="AlphaFoldDB" id="A0A3B0SKI3"/>
<accession>A0A3B0SKI3</accession>
<name>A0A3B0SKI3_9ZZZZ</name>
<dbReference type="EMBL" id="UOEK01000107">
    <property type="protein sequence ID" value="VAV96873.1"/>
    <property type="molecule type" value="Genomic_DNA"/>
</dbReference>